<proteinExistence type="predicted"/>
<organism evidence="1 2">
    <name type="scientific">Mycobacterium bourgelatii</name>
    <dbReference type="NCBI Taxonomy" id="1273442"/>
    <lineage>
        <taxon>Bacteria</taxon>
        <taxon>Bacillati</taxon>
        <taxon>Actinomycetota</taxon>
        <taxon>Actinomycetes</taxon>
        <taxon>Mycobacteriales</taxon>
        <taxon>Mycobacteriaceae</taxon>
        <taxon>Mycobacterium</taxon>
    </lineage>
</organism>
<protein>
    <submittedName>
        <fullName evidence="1">Uncharacterized protein</fullName>
    </submittedName>
</protein>
<evidence type="ECO:0000313" key="2">
    <source>
        <dbReference type="Proteomes" id="UP000465360"/>
    </source>
</evidence>
<dbReference type="RefSeq" id="WP_163709005.1">
    <property type="nucleotide sequence ID" value="NZ_BLKZ01000001.1"/>
</dbReference>
<dbReference type="AlphaFoldDB" id="A0A7I9YKP9"/>
<dbReference type="EMBL" id="BLKZ01000001">
    <property type="protein sequence ID" value="GFG89132.1"/>
    <property type="molecule type" value="Genomic_DNA"/>
</dbReference>
<gene>
    <name evidence="1" type="ORF">MBOU_11740</name>
</gene>
<comment type="caution">
    <text evidence="1">The sequence shown here is derived from an EMBL/GenBank/DDBJ whole genome shotgun (WGS) entry which is preliminary data.</text>
</comment>
<accession>A0A7I9YKP9</accession>
<evidence type="ECO:0000313" key="1">
    <source>
        <dbReference type="EMBL" id="GFG89132.1"/>
    </source>
</evidence>
<keyword evidence="2" id="KW-1185">Reference proteome</keyword>
<sequence length="70" mass="7824">MDPRRRIPHDDWADQDLLTKSEAAERLAVEIAEVTAKLDGPDAGSGAAREILERRLHGLKEAHKHLTEES</sequence>
<dbReference type="Proteomes" id="UP000465360">
    <property type="component" value="Unassembled WGS sequence"/>
</dbReference>
<reference evidence="1 2" key="1">
    <citation type="journal article" date="2019" name="Emerg. Microbes Infect.">
        <title>Comprehensive subspecies identification of 175 nontuberculous mycobacteria species based on 7547 genomic profiles.</title>
        <authorList>
            <person name="Matsumoto Y."/>
            <person name="Kinjo T."/>
            <person name="Motooka D."/>
            <person name="Nabeya D."/>
            <person name="Jung N."/>
            <person name="Uechi K."/>
            <person name="Horii T."/>
            <person name="Iida T."/>
            <person name="Fujita J."/>
            <person name="Nakamura S."/>
        </authorList>
    </citation>
    <scope>NUCLEOTIDE SEQUENCE [LARGE SCALE GENOMIC DNA]</scope>
    <source>
        <strain evidence="1 2">JCM 30725</strain>
    </source>
</reference>
<name>A0A7I9YKP9_MYCBU</name>